<feature type="non-terminal residue" evidence="1">
    <location>
        <position position="1"/>
    </location>
</feature>
<dbReference type="VEuPathDB" id="FungiDB:NEUTE1DRAFT_41760"/>
<proteinExistence type="predicted"/>
<gene>
    <name evidence="1" type="ORF">NEUTE1DRAFT_41760</name>
</gene>
<dbReference type="Proteomes" id="UP000008065">
    <property type="component" value="Unassembled WGS sequence"/>
</dbReference>
<dbReference type="HOGENOM" id="CLU_157415_0_0_1"/>
<accession>F8MMG5</accession>
<evidence type="ECO:0000313" key="1">
    <source>
        <dbReference type="EMBL" id="EGO57839.1"/>
    </source>
</evidence>
<dbReference type="GeneID" id="20827813"/>
<reference evidence="2" key="1">
    <citation type="journal article" date="2011" name="Genetics">
        <title>Massive changes in genome architecture accompany the transition to self-fertility in the filamentous fungus Neurospora tetrasperma.</title>
        <authorList>
            <person name="Ellison C.E."/>
            <person name="Stajich J.E."/>
            <person name="Jacobson D.J."/>
            <person name="Natvig D.O."/>
            <person name="Lapidus A."/>
            <person name="Foster B."/>
            <person name="Aerts A."/>
            <person name="Riley R."/>
            <person name="Lindquist E.A."/>
            <person name="Grigoriev I.V."/>
            <person name="Taylor J.W."/>
        </authorList>
    </citation>
    <scope>NUCLEOTIDE SEQUENCE [LARGE SCALE GENOMIC DNA]</scope>
    <source>
        <strain evidence="2">FGSC 2508 / P0657</strain>
    </source>
</reference>
<evidence type="ECO:0000313" key="2">
    <source>
        <dbReference type="Proteomes" id="UP000008065"/>
    </source>
</evidence>
<sequence>LHAVGKGITTEHWASTMLLRVPPDTLGPMQASSREAQETQQKKNLESFSTWVPLMGFWIHDLWCHRHGGEVDTHESGRSPSSVTVTVVVPDILTSRRTRFCFKVPPNRDTVDKESPYGCLSVMVKGIVYVIPA</sequence>
<dbReference type="KEGG" id="nte:NEUTE1DRAFT41760"/>
<dbReference type="EMBL" id="GL891304">
    <property type="protein sequence ID" value="EGO57839.1"/>
    <property type="molecule type" value="Genomic_DNA"/>
</dbReference>
<dbReference type="AlphaFoldDB" id="F8MMG5"/>
<dbReference type="RefSeq" id="XP_009850270.1">
    <property type="nucleotide sequence ID" value="XM_009851968.1"/>
</dbReference>
<keyword evidence="2" id="KW-1185">Reference proteome</keyword>
<name>F8MMG5_NEUT8</name>
<organism evidence="1 2">
    <name type="scientific">Neurospora tetrasperma (strain FGSC 2508 / ATCC MYA-4615 / P0657)</name>
    <dbReference type="NCBI Taxonomy" id="510951"/>
    <lineage>
        <taxon>Eukaryota</taxon>
        <taxon>Fungi</taxon>
        <taxon>Dikarya</taxon>
        <taxon>Ascomycota</taxon>
        <taxon>Pezizomycotina</taxon>
        <taxon>Sordariomycetes</taxon>
        <taxon>Sordariomycetidae</taxon>
        <taxon>Sordariales</taxon>
        <taxon>Sordariaceae</taxon>
        <taxon>Neurospora</taxon>
    </lineage>
</organism>
<protein>
    <submittedName>
        <fullName evidence="1">Uncharacterized protein</fullName>
    </submittedName>
</protein>